<dbReference type="RefSeq" id="WP_310258179.1">
    <property type="nucleotide sequence ID" value="NZ_JAVDWN010000010.1"/>
</dbReference>
<gene>
    <name evidence="1" type="ORF">J2X12_002876</name>
</gene>
<dbReference type="Proteomes" id="UP001262032">
    <property type="component" value="Unassembled WGS sequence"/>
</dbReference>
<dbReference type="AlphaFoldDB" id="A0AAW8NFY4"/>
<evidence type="ECO:0008006" key="3">
    <source>
        <dbReference type="Google" id="ProtNLM"/>
    </source>
</evidence>
<sequence>MTRTGALPAVIYLQALQAGMTPEQAHAAAYPTPALFSDNKGAK</sequence>
<protein>
    <recommendedName>
        <fullName evidence="3">Transposase</fullName>
    </recommendedName>
</protein>
<evidence type="ECO:0000313" key="2">
    <source>
        <dbReference type="Proteomes" id="UP001262032"/>
    </source>
</evidence>
<proteinExistence type="predicted"/>
<name>A0AAW8NFY4_PSEOX</name>
<organism evidence="1 2">
    <name type="scientific">Pseudarthrobacter oxydans</name>
    <name type="common">Arthrobacter oxydans</name>
    <dbReference type="NCBI Taxonomy" id="1671"/>
    <lineage>
        <taxon>Bacteria</taxon>
        <taxon>Bacillati</taxon>
        <taxon>Actinomycetota</taxon>
        <taxon>Actinomycetes</taxon>
        <taxon>Micrococcales</taxon>
        <taxon>Micrococcaceae</taxon>
        <taxon>Pseudarthrobacter</taxon>
    </lineage>
</organism>
<dbReference type="EMBL" id="JAVDWN010000010">
    <property type="protein sequence ID" value="MDR7164838.1"/>
    <property type="molecule type" value="Genomic_DNA"/>
</dbReference>
<reference evidence="1" key="1">
    <citation type="submission" date="2023-07" db="EMBL/GenBank/DDBJ databases">
        <title>Sorghum-associated microbial communities from plants grown in Nebraska, USA.</title>
        <authorList>
            <person name="Schachtman D."/>
        </authorList>
    </citation>
    <scope>NUCLEOTIDE SEQUENCE</scope>
    <source>
        <strain evidence="1">BE261</strain>
    </source>
</reference>
<evidence type="ECO:0000313" key="1">
    <source>
        <dbReference type="EMBL" id="MDR7164838.1"/>
    </source>
</evidence>
<accession>A0AAW8NFY4</accession>
<comment type="caution">
    <text evidence="1">The sequence shown here is derived from an EMBL/GenBank/DDBJ whole genome shotgun (WGS) entry which is preliminary data.</text>
</comment>